<proteinExistence type="predicted"/>
<dbReference type="InterPro" id="IPR041164">
    <property type="entry name" value="LDcluster4"/>
</dbReference>
<dbReference type="EMBL" id="QNBE01000020">
    <property type="protein sequence ID" value="RKX71024.1"/>
    <property type="molecule type" value="Genomic_DNA"/>
</dbReference>
<feature type="non-terminal residue" evidence="1">
    <location>
        <position position="1"/>
    </location>
</feature>
<dbReference type="InterPro" id="IPR052341">
    <property type="entry name" value="LOG_family_nucleotidases"/>
</dbReference>
<dbReference type="InterPro" id="IPR005268">
    <property type="entry name" value="CHP00725"/>
</dbReference>
<dbReference type="AlphaFoldDB" id="A0A660SJS7"/>
<dbReference type="PANTHER" id="PTHR43393:SF3">
    <property type="entry name" value="LYSINE DECARBOXYLASE-LIKE PROTEIN"/>
    <property type="match status" value="1"/>
</dbReference>
<comment type="caution">
    <text evidence="1">The sequence shown here is derived from an EMBL/GenBank/DDBJ whole genome shotgun (WGS) entry which is preliminary data.</text>
</comment>
<reference evidence="1 2" key="1">
    <citation type="submission" date="2018-06" db="EMBL/GenBank/DDBJ databases">
        <title>Extensive metabolic versatility and redundancy in microbially diverse, dynamic hydrothermal sediments.</title>
        <authorList>
            <person name="Dombrowski N."/>
            <person name="Teske A."/>
            <person name="Baker B.J."/>
        </authorList>
    </citation>
    <scope>NUCLEOTIDE SEQUENCE [LARGE SCALE GENOMIC DNA]</scope>
    <source>
        <strain evidence="1">B36_G15</strain>
    </source>
</reference>
<dbReference type="Pfam" id="PF18306">
    <property type="entry name" value="LDcluster4"/>
    <property type="match status" value="1"/>
</dbReference>
<protein>
    <submittedName>
        <fullName evidence="1">TIGR00725 family protein</fullName>
    </submittedName>
</protein>
<evidence type="ECO:0000313" key="1">
    <source>
        <dbReference type="EMBL" id="RKX71024.1"/>
    </source>
</evidence>
<dbReference type="SUPFAM" id="SSF102405">
    <property type="entry name" value="MCP/YpsA-like"/>
    <property type="match status" value="1"/>
</dbReference>
<name>A0A660SJS7_UNCW3</name>
<evidence type="ECO:0000313" key="2">
    <source>
        <dbReference type="Proteomes" id="UP000268469"/>
    </source>
</evidence>
<accession>A0A660SJS7</accession>
<sequence>GILICGGMGGVMEAACKGAREAGGLTIGILPGNSIESANPYVDIPIATGFGEARNVIITRTAQALIAIDGKYGTLSEIAFAIIFRKPVIGINTWDIRAPIKKVADAESAVELAFKLSR</sequence>
<dbReference type="NCBIfam" id="TIGR00725">
    <property type="entry name" value="TIGR00725 family protein"/>
    <property type="match status" value="1"/>
</dbReference>
<organism evidence="1 2">
    <name type="scientific">candidate division WOR-3 bacterium</name>
    <dbReference type="NCBI Taxonomy" id="2052148"/>
    <lineage>
        <taxon>Bacteria</taxon>
        <taxon>Bacteria division WOR-3</taxon>
    </lineage>
</organism>
<gene>
    <name evidence="1" type="ORF">DRP53_03080</name>
</gene>
<dbReference type="PANTHER" id="PTHR43393">
    <property type="entry name" value="CYTOKININ RIBOSIDE 5'-MONOPHOSPHATE PHOSPHORIBOHYDROLASE"/>
    <property type="match status" value="1"/>
</dbReference>
<dbReference type="Gene3D" id="3.40.50.450">
    <property type="match status" value="1"/>
</dbReference>
<dbReference type="GO" id="GO:0005829">
    <property type="term" value="C:cytosol"/>
    <property type="evidence" value="ECO:0007669"/>
    <property type="project" value="TreeGrafter"/>
</dbReference>
<dbReference type="Proteomes" id="UP000268469">
    <property type="component" value="Unassembled WGS sequence"/>
</dbReference>